<name>A0AAV4TP61_9ARAC</name>
<sequence length="95" mass="10841">MFVNFFNQPNTAFFRLALSKLKKGTEANIRNNASVVFKYYQPSKFKYRPHDYPKVMLNSVAAAAASSWNKRLSSYSLQSLHLPSTSPYNETGRSL</sequence>
<gene>
    <name evidence="1" type="ORF">CDAR_492831</name>
</gene>
<accession>A0AAV4TP61</accession>
<dbReference type="EMBL" id="BPLQ01009836">
    <property type="protein sequence ID" value="GIY46906.1"/>
    <property type="molecule type" value="Genomic_DNA"/>
</dbReference>
<keyword evidence="2" id="KW-1185">Reference proteome</keyword>
<proteinExistence type="predicted"/>
<protein>
    <submittedName>
        <fullName evidence="1">Uncharacterized protein</fullName>
    </submittedName>
</protein>
<dbReference type="Proteomes" id="UP001054837">
    <property type="component" value="Unassembled WGS sequence"/>
</dbReference>
<evidence type="ECO:0000313" key="2">
    <source>
        <dbReference type="Proteomes" id="UP001054837"/>
    </source>
</evidence>
<organism evidence="1 2">
    <name type="scientific">Caerostris darwini</name>
    <dbReference type="NCBI Taxonomy" id="1538125"/>
    <lineage>
        <taxon>Eukaryota</taxon>
        <taxon>Metazoa</taxon>
        <taxon>Ecdysozoa</taxon>
        <taxon>Arthropoda</taxon>
        <taxon>Chelicerata</taxon>
        <taxon>Arachnida</taxon>
        <taxon>Araneae</taxon>
        <taxon>Araneomorphae</taxon>
        <taxon>Entelegynae</taxon>
        <taxon>Araneoidea</taxon>
        <taxon>Araneidae</taxon>
        <taxon>Caerostris</taxon>
    </lineage>
</organism>
<comment type="caution">
    <text evidence="1">The sequence shown here is derived from an EMBL/GenBank/DDBJ whole genome shotgun (WGS) entry which is preliminary data.</text>
</comment>
<reference evidence="1 2" key="1">
    <citation type="submission" date="2021-06" db="EMBL/GenBank/DDBJ databases">
        <title>Caerostris darwini draft genome.</title>
        <authorList>
            <person name="Kono N."/>
            <person name="Arakawa K."/>
        </authorList>
    </citation>
    <scope>NUCLEOTIDE SEQUENCE [LARGE SCALE GENOMIC DNA]</scope>
</reference>
<evidence type="ECO:0000313" key="1">
    <source>
        <dbReference type="EMBL" id="GIY46906.1"/>
    </source>
</evidence>
<dbReference type="AlphaFoldDB" id="A0AAV4TP61"/>